<feature type="region of interest" description="Interaction with substrate tRNA" evidence="10">
    <location>
        <begin position="36"/>
        <end position="39"/>
    </location>
</feature>
<feature type="region of interest" description="Interaction with substrate tRNA" evidence="10">
    <location>
        <begin position="241"/>
        <end position="246"/>
    </location>
</feature>
<evidence type="ECO:0000256" key="13">
    <source>
        <dbReference type="RuleBase" id="RU003785"/>
    </source>
</evidence>
<keyword evidence="15" id="KW-1185">Reference proteome</keyword>
<evidence type="ECO:0000256" key="7">
    <source>
        <dbReference type="ARBA" id="ARBA00022840"/>
    </source>
</evidence>
<keyword evidence="5 10" id="KW-0819">tRNA processing</keyword>
<dbReference type="SUPFAM" id="SSF52540">
    <property type="entry name" value="P-loop containing nucleoside triphosphate hydrolases"/>
    <property type="match status" value="1"/>
</dbReference>
<dbReference type="Gene3D" id="1.10.20.140">
    <property type="match status" value="1"/>
</dbReference>
<accession>A0ABV9JMG2</accession>
<feature type="binding site" evidence="10">
    <location>
        <begin position="11"/>
        <end position="18"/>
    </location>
    <ligand>
        <name>ATP</name>
        <dbReference type="ChEBI" id="CHEBI:30616"/>
    </ligand>
</feature>
<dbReference type="EMBL" id="JBHSGB010000010">
    <property type="protein sequence ID" value="MFC4655462.1"/>
    <property type="molecule type" value="Genomic_DNA"/>
</dbReference>
<comment type="caution">
    <text evidence="10">Lacks conserved residue(s) required for the propagation of feature annotation.</text>
</comment>
<sequence length="307" mass="34457">MNRPGVIFLMGPTASGKTALAMELYQRIPSELISVDSALIYRGMDIGTAKPTAEEQALAPHQLIDILDPVQAYSAADFRTDALRLIADSHSRGKTAILVGGTMLYYRTLLQGISPLPEADAQIRLQIEQEAAEQGWAALHRQLAEIDPVSAARIHPNDPQRINRALEVFRISGKSMTELTADKGEAFPYPVQQFAIVPDDRAELHQRIAVRFRQMLLQGFADEVQRLMQRPDLHLDLPSMRCVGYRQMWLYLSGQISEAEMTEQGIAATRQLAKRQLTWLRSWPDLCWLKTEAGTAQNLQLLLTSLR</sequence>
<keyword evidence="7 10" id="KW-0067">ATP-binding</keyword>
<dbReference type="InterPro" id="IPR039657">
    <property type="entry name" value="Dimethylallyltransferase"/>
</dbReference>
<dbReference type="Proteomes" id="UP001595962">
    <property type="component" value="Unassembled WGS sequence"/>
</dbReference>
<dbReference type="Pfam" id="PF01715">
    <property type="entry name" value="IPPT"/>
    <property type="match status" value="1"/>
</dbReference>
<comment type="cofactor">
    <cofactor evidence="1 10">
        <name>Mg(2+)</name>
        <dbReference type="ChEBI" id="CHEBI:18420"/>
    </cofactor>
</comment>
<gene>
    <name evidence="10 14" type="primary">miaA</name>
    <name evidence="14" type="ORF">ACFO3I_10610</name>
</gene>
<dbReference type="InterPro" id="IPR027417">
    <property type="entry name" value="P-loop_NTPase"/>
</dbReference>
<evidence type="ECO:0000313" key="14">
    <source>
        <dbReference type="EMBL" id="MFC4655462.1"/>
    </source>
</evidence>
<dbReference type="EC" id="2.5.1.75" evidence="10"/>
<comment type="subunit">
    <text evidence="10">Monomer.</text>
</comment>
<keyword evidence="6 10" id="KW-0547">Nucleotide-binding</keyword>
<evidence type="ECO:0000256" key="5">
    <source>
        <dbReference type="ARBA" id="ARBA00022694"/>
    </source>
</evidence>
<keyword evidence="4 10" id="KW-0808">Transferase</keyword>
<evidence type="ECO:0000256" key="1">
    <source>
        <dbReference type="ARBA" id="ARBA00001946"/>
    </source>
</evidence>
<dbReference type="HAMAP" id="MF_00185">
    <property type="entry name" value="IPP_trans"/>
    <property type="match status" value="1"/>
</dbReference>
<feature type="binding site" evidence="10">
    <location>
        <begin position="13"/>
        <end position="18"/>
    </location>
    <ligand>
        <name>substrate</name>
    </ligand>
</feature>
<feature type="site" description="Interaction with substrate tRNA" evidence="10">
    <location>
        <position position="124"/>
    </location>
</feature>
<organism evidence="14 15">
    <name type="scientific">Rheinheimera marina</name>
    <dbReference type="NCBI Taxonomy" id="1774958"/>
    <lineage>
        <taxon>Bacteria</taxon>
        <taxon>Pseudomonadati</taxon>
        <taxon>Pseudomonadota</taxon>
        <taxon>Gammaproteobacteria</taxon>
        <taxon>Chromatiales</taxon>
        <taxon>Chromatiaceae</taxon>
        <taxon>Rheinheimera</taxon>
    </lineage>
</organism>
<dbReference type="PANTHER" id="PTHR11088">
    <property type="entry name" value="TRNA DIMETHYLALLYLTRANSFERASE"/>
    <property type="match status" value="1"/>
</dbReference>
<feature type="region of interest" description="Interaction with substrate tRNA" evidence="10">
    <location>
        <begin position="160"/>
        <end position="164"/>
    </location>
</feature>
<keyword evidence="8 10" id="KW-0460">Magnesium</keyword>
<dbReference type="RefSeq" id="WP_377333961.1">
    <property type="nucleotide sequence ID" value="NZ_JBHSGB010000010.1"/>
</dbReference>
<comment type="caution">
    <text evidence="14">The sequence shown here is derived from an EMBL/GenBank/DDBJ whole genome shotgun (WGS) entry which is preliminary data.</text>
</comment>
<evidence type="ECO:0000256" key="10">
    <source>
        <dbReference type="HAMAP-Rule" id="MF_00185"/>
    </source>
</evidence>
<evidence type="ECO:0000256" key="8">
    <source>
        <dbReference type="ARBA" id="ARBA00022842"/>
    </source>
</evidence>
<evidence type="ECO:0000256" key="3">
    <source>
        <dbReference type="ARBA" id="ARBA00005842"/>
    </source>
</evidence>
<evidence type="ECO:0000256" key="4">
    <source>
        <dbReference type="ARBA" id="ARBA00022679"/>
    </source>
</evidence>
<evidence type="ECO:0000256" key="6">
    <source>
        <dbReference type="ARBA" id="ARBA00022741"/>
    </source>
</evidence>
<evidence type="ECO:0000313" key="15">
    <source>
        <dbReference type="Proteomes" id="UP001595962"/>
    </source>
</evidence>
<evidence type="ECO:0000256" key="9">
    <source>
        <dbReference type="ARBA" id="ARBA00049563"/>
    </source>
</evidence>
<dbReference type="GO" id="GO:0052381">
    <property type="term" value="F:tRNA dimethylallyltransferase activity"/>
    <property type="evidence" value="ECO:0007669"/>
    <property type="project" value="UniProtKB-EC"/>
</dbReference>
<dbReference type="NCBIfam" id="TIGR00174">
    <property type="entry name" value="miaA"/>
    <property type="match status" value="1"/>
</dbReference>
<evidence type="ECO:0000256" key="2">
    <source>
        <dbReference type="ARBA" id="ARBA00003213"/>
    </source>
</evidence>
<protein>
    <recommendedName>
        <fullName evidence="10">tRNA dimethylallyltransferase</fullName>
        <ecNumber evidence="10">2.5.1.75</ecNumber>
    </recommendedName>
    <alternativeName>
        <fullName evidence="10">Dimethylallyl diphosphate:tRNA dimethylallyltransferase</fullName>
        <shortName evidence="10">DMAPP:tRNA dimethylallyltransferase</shortName>
        <shortName evidence="10">DMATase</shortName>
    </alternativeName>
    <alternativeName>
        <fullName evidence="10">Isopentenyl-diphosphate:tRNA isopentenyltransferase</fullName>
        <shortName evidence="10">IPP transferase</shortName>
        <shortName evidence="10">IPPT</shortName>
        <shortName evidence="10">IPTase</shortName>
    </alternativeName>
</protein>
<comment type="function">
    <text evidence="2 10 12">Catalyzes the transfer of a dimethylallyl group onto the adenine at position 37 in tRNAs that read codons beginning with uridine, leading to the formation of N6-(dimethylallyl)adenosine (i(6)A).</text>
</comment>
<reference evidence="15" key="1">
    <citation type="journal article" date="2019" name="Int. J. Syst. Evol. Microbiol.">
        <title>The Global Catalogue of Microorganisms (GCM) 10K type strain sequencing project: providing services to taxonomists for standard genome sequencing and annotation.</title>
        <authorList>
            <consortium name="The Broad Institute Genomics Platform"/>
            <consortium name="The Broad Institute Genome Sequencing Center for Infectious Disease"/>
            <person name="Wu L."/>
            <person name="Ma J."/>
        </authorList>
    </citation>
    <scope>NUCLEOTIDE SEQUENCE [LARGE SCALE GENOMIC DNA]</scope>
    <source>
        <strain evidence="15">DT28</strain>
    </source>
</reference>
<evidence type="ECO:0000256" key="11">
    <source>
        <dbReference type="RuleBase" id="RU003783"/>
    </source>
</evidence>
<name>A0ABV9JMG2_9GAMM</name>
<feature type="site" description="Interaction with substrate tRNA" evidence="10">
    <location>
        <position position="102"/>
    </location>
</feature>
<dbReference type="InterPro" id="IPR018022">
    <property type="entry name" value="IPT"/>
</dbReference>
<dbReference type="Gene3D" id="3.40.50.300">
    <property type="entry name" value="P-loop containing nucleotide triphosphate hydrolases"/>
    <property type="match status" value="1"/>
</dbReference>
<dbReference type="PANTHER" id="PTHR11088:SF60">
    <property type="entry name" value="TRNA DIMETHYLALLYLTRANSFERASE"/>
    <property type="match status" value="1"/>
</dbReference>
<comment type="similarity">
    <text evidence="3 10 13">Belongs to the IPP transferase family.</text>
</comment>
<proteinExistence type="inferred from homology"/>
<comment type="catalytic activity">
    <reaction evidence="9 10 11">
        <text>adenosine(37) in tRNA + dimethylallyl diphosphate = N(6)-dimethylallyladenosine(37) in tRNA + diphosphate</text>
        <dbReference type="Rhea" id="RHEA:26482"/>
        <dbReference type="Rhea" id="RHEA-COMP:10162"/>
        <dbReference type="Rhea" id="RHEA-COMP:10375"/>
        <dbReference type="ChEBI" id="CHEBI:33019"/>
        <dbReference type="ChEBI" id="CHEBI:57623"/>
        <dbReference type="ChEBI" id="CHEBI:74411"/>
        <dbReference type="ChEBI" id="CHEBI:74415"/>
        <dbReference type="EC" id="2.5.1.75"/>
    </reaction>
</comment>
<evidence type="ECO:0000256" key="12">
    <source>
        <dbReference type="RuleBase" id="RU003784"/>
    </source>
</evidence>